<dbReference type="Pfam" id="PF24985">
    <property type="entry name" value="DUF7775"/>
    <property type="match status" value="1"/>
</dbReference>
<feature type="transmembrane region" description="Helical" evidence="1">
    <location>
        <begin position="93"/>
        <end position="116"/>
    </location>
</feature>
<dbReference type="Proteomes" id="UP001642520">
    <property type="component" value="Unassembled WGS sequence"/>
</dbReference>
<gene>
    <name evidence="3" type="ORF">XYLVIOL_LOCUS302</name>
</gene>
<dbReference type="SUPFAM" id="SSF103473">
    <property type="entry name" value="MFS general substrate transporter"/>
    <property type="match status" value="1"/>
</dbReference>
<dbReference type="InterPro" id="IPR056677">
    <property type="entry name" value="DUF7775"/>
</dbReference>
<evidence type="ECO:0000256" key="1">
    <source>
        <dbReference type="SAM" id="Phobius"/>
    </source>
</evidence>
<dbReference type="InterPro" id="IPR038976">
    <property type="entry name" value="Ssk"/>
</dbReference>
<evidence type="ECO:0000313" key="3">
    <source>
        <dbReference type="EMBL" id="CAL7933106.1"/>
    </source>
</evidence>
<comment type="caution">
    <text evidence="3">The sequence shown here is derived from an EMBL/GenBank/DDBJ whole genome shotgun (WGS) entry which is preliminary data.</text>
</comment>
<evidence type="ECO:0000313" key="4">
    <source>
        <dbReference type="Proteomes" id="UP001642520"/>
    </source>
</evidence>
<dbReference type="PANTHER" id="PTHR36692:SF2">
    <property type="entry name" value="GEO12064P1"/>
    <property type="match status" value="1"/>
</dbReference>
<feature type="transmembrane region" description="Helical" evidence="1">
    <location>
        <begin position="20"/>
        <end position="41"/>
    </location>
</feature>
<proteinExistence type="predicted"/>
<dbReference type="InterPro" id="IPR036259">
    <property type="entry name" value="MFS_trans_sf"/>
</dbReference>
<protein>
    <recommendedName>
        <fullName evidence="2">DUF7775 domain-containing protein</fullName>
    </recommendedName>
</protein>
<keyword evidence="1" id="KW-0812">Transmembrane</keyword>
<evidence type="ECO:0000259" key="2">
    <source>
        <dbReference type="Pfam" id="PF24985"/>
    </source>
</evidence>
<organism evidence="3 4">
    <name type="scientific">Xylocopa violacea</name>
    <name type="common">Violet carpenter bee</name>
    <name type="synonym">Apis violacea</name>
    <dbReference type="NCBI Taxonomy" id="135666"/>
    <lineage>
        <taxon>Eukaryota</taxon>
        <taxon>Metazoa</taxon>
        <taxon>Ecdysozoa</taxon>
        <taxon>Arthropoda</taxon>
        <taxon>Hexapoda</taxon>
        <taxon>Insecta</taxon>
        <taxon>Pterygota</taxon>
        <taxon>Neoptera</taxon>
        <taxon>Endopterygota</taxon>
        <taxon>Hymenoptera</taxon>
        <taxon>Apocrita</taxon>
        <taxon>Aculeata</taxon>
        <taxon>Apoidea</taxon>
        <taxon>Anthophila</taxon>
        <taxon>Apidae</taxon>
        <taxon>Xylocopa</taxon>
        <taxon>Xylocopa</taxon>
    </lineage>
</organism>
<name>A0ABP1MZZ5_XYLVO</name>
<keyword evidence="4" id="KW-1185">Reference proteome</keyword>
<keyword evidence="1" id="KW-0472">Membrane</keyword>
<keyword evidence="1" id="KW-1133">Transmembrane helix</keyword>
<dbReference type="EMBL" id="CAXAJV020001280">
    <property type="protein sequence ID" value="CAL7933106.1"/>
    <property type="molecule type" value="Genomic_DNA"/>
</dbReference>
<sequence>MADEDQQSEPVRKERKMIRYLPMLMKVFEIILAVLAIGLVVDPLNSFQKILIRSHFKLDDAAIIYISIGGYVIINTLFIICQIMGDKIPKRTLIMFSSVGALLHVVAGSIIVYNWKKILDPYYNNELYPSKQYMDMFISGAVFTFINAVVFILEIFFIIKISTKTEE</sequence>
<accession>A0ABP1MZZ5</accession>
<dbReference type="PANTHER" id="PTHR36692">
    <property type="entry name" value="PROTEIN SNAKESKIN"/>
    <property type="match status" value="1"/>
</dbReference>
<feature type="transmembrane region" description="Helical" evidence="1">
    <location>
        <begin position="61"/>
        <end position="81"/>
    </location>
</feature>
<reference evidence="3 4" key="1">
    <citation type="submission" date="2024-08" db="EMBL/GenBank/DDBJ databases">
        <authorList>
            <person name="Will J Nash"/>
            <person name="Angela Man"/>
            <person name="Seanna McTaggart"/>
            <person name="Kendall Baker"/>
            <person name="Tom Barker"/>
            <person name="Leah Catchpole"/>
            <person name="Alex Durrant"/>
            <person name="Karim Gharbi"/>
            <person name="Naomi Irish"/>
            <person name="Gemy Kaithakottil"/>
            <person name="Debby Ku"/>
            <person name="Aaliyah Providence"/>
            <person name="Felix Shaw"/>
            <person name="David Swarbreck"/>
            <person name="Chris Watkins"/>
            <person name="Ann M. McCartney"/>
            <person name="Giulio Formenti"/>
            <person name="Alice Mouton"/>
            <person name="Noel Vella"/>
            <person name="Bjorn M von Reumont"/>
            <person name="Adriana Vella"/>
            <person name="Wilfried Haerty"/>
        </authorList>
    </citation>
    <scope>NUCLEOTIDE SEQUENCE [LARGE SCALE GENOMIC DNA]</scope>
</reference>
<feature type="transmembrane region" description="Helical" evidence="1">
    <location>
        <begin position="136"/>
        <end position="159"/>
    </location>
</feature>
<feature type="domain" description="DUF7775" evidence="2">
    <location>
        <begin position="23"/>
        <end position="161"/>
    </location>
</feature>